<name>A0A2H1VV25_SPOFR</name>
<dbReference type="SUPFAM" id="SSF50494">
    <property type="entry name" value="Trypsin-like serine proteases"/>
    <property type="match status" value="2"/>
</dbReference>
<keyword evidence="3" id="KW-0732">Signal</keyword>
<dbReference type="PROSITE" id="PS00134">
    <property type="entry name" value="TRYPSIN_HIS"/>
    <property type="match status" value="2"/>
</dbReference>
<dbReference type="Gene3D" id="2.40.10.10">
    <property type="entry name" value="Trypsin-like serine proteases"/>
    <property type="match status" value="2"/>
</dbReference>
<dbReference type="PROSITE" id="PS00135">
    <property type="entry name" value="TRYPSIN_SER"/>
    <property type="match status" value="2"/>
</dbReference>
<dbReference type="PROSITE" id="PS50240">
    <property type="entry name" value="TRYPSIN_DOM"/>
    <property type="match status" value="2"/>
</dbReference>
<dbReference type="InterPro" id="IPR001314">
    <property type="entry name" value="Peptidase_S1A"/>
</dbReference>
<evidence type="ECO:0000259" key="4">
    <source>
        <dbReference type="PROSITE" id="PS50240"/>
    </source>
</evidence>
<keyword evidence="2" id="KW-0378">Hydrolase</keyword>
<feature type="chain" id="PRO_5013587872" evidence="3">
    <location>
        <begin position="19"/>
        <end position="668"/>
    </location>
</feature>
<feature type="domain" description="Peptidase S1" evidence="4">
    <location>
        <begin position="37"/>
        <end position="280"/>
    </location>
</feature>
<dbReference type="GO" id="GO:0004252">
    <property type="term" value="F:serine-type endopeptidase activity"/>
    <property type="evidence" value="ECO:0007669"/>
    <property type="project" value="InterPro"/>
</dbReference>
<gene>
    <name evidence="5" type="ORF">SFRICE_012622</name>
</gene>
<dbReference type="PANTHER" id="PTHR24250">
    <property type="entry name" value="CHYMOTRYPSIN-RELATED"/>
    <property type="match status" value="1"/>
</dbReference>
<dbReference type="InterPro" id="IPR009003">
    <property type="entry name" value="Peptidase_S1_PA"/>
</dbReference>
<keyword evidence="2" id="KW-0720">Serine protease</keyword>
<dbReference type="PRINTS" id="PR00722">
    <property type="entry name" value="CHYMOTRYPSIN"/>
</dbReference>
<evidence type="ECO:0000256" key="2">
    <source>
        <dbReference type="RuleBase" id="RU363034"/>
    </source>
</evidence>
<dbReference type="Pfam" id="PF00089">
    <property type="entry name" value="Trypsin"/>
    <property type="match status" value="2"/>
</dbReference>
<dbReference type="InterPro" id="IPR033116">
    <property type="entry name" value="TRYPSIN_SER"/>
</dbReference>
<sequence length="668" mass="75116">MAGLYLFGLLLAIGLAQCEPIEPEIAYIGDSLRGSRIVGGWEAVNGQFPYTASIRGVGPTGGVAGCTGSILSNEWILTAAHCLASRYTFVIRLGHVDITTPGYMVEATEWYVHDDYDTNDIQVQTDDIGVIKLDRYIPYGDYIQPIRLQSSQRNFEEYTNLQLTQSGYGRTDDWWVAGSIVPDVLRWTYQLGISIEACRSWYPTSEMIDDRRTVCAQFYNDITQNPCTGDSGGALALVDLDGKPTQIGIMSFGSWRCNHQNPSGHVRPEYYHSWLERTTGINFDWNVADLKTTTGAKDETEQIRFMAVLYLLGLFLVVGLAQCEPAEPEIAYIDDSLRGSRIIDGWVAVNGQFPHTVNIRSVGDTGLVSACTGSILTNVWILTAAHCLARRYTHIVRLGDVDISTPGYMLETQERYIHHGYDLEETSVQTDDIAVLKLDRYIPYNDYIQPIRLQSSQRNSMEYTLMQLVQSGYGRTDDWWAPGSIVPDNLRWTYQRGLSMLVCRSWYPHSQVIDDQKTICAQFYNDTRQNPCTGDSGGALTIEDIDGKPTQIGIMSFGSARGCSSHNPSGHVRPEYYHDWLEEVTGINFDWSVEDLEASIAGEKQNEEIQHSYIAHLWRKGTFFEGGKSSNDFFRLGRGEWECQTLTDLKPPRSYSCFSDRSPGKPAR</sequence>
<keyword evidence="2" id="KW-0645">Protease</keyword>
<keyword evidence="1" id="KW-1015">Disulfide bond</keyword>
<protein>
    <submittedName>
        <fullName evidence="5">SFRICE_012622</fullName>
    </submittedName>
</protein>
<dbReference type="GO" id="GO:0006508">
    <property type="term" value="P:proteolysis"/>
    <property type="evidence" value="ECO:0007669"/>
    <property type="project" value="UniProtKB-KW"/>
</dbReference>
<dbReference type="InterPro" id="IPR018114">
    <property type="entry name" value="TRYPSIN_HIS"/>
</dbReference>
<reference evidence="5" key="1">
    <citation type="submission" date="2016-07" db="EMBL/GenBank/DDBJ databases">
        <authorList>
            <person name="Bretaudeau A."/>
        </authorList>
    </citation>
    <scope>NUCLEOTIDE SEQUENCE</scope>
    <source>
        <strain evidence="5">Rice</strain>
        <tissue evidence="5">Whole body</tissue>
    </source>
</reference>
<dbReference type="SMART" id="SM00020">
    <property type="entry name" value="Tryp_SPc"/>
    <property type="match status" value="2"/>
</dbReference>
<dbReference type="CDD" id="cd00190">
    <property type="entry name" value="Tryp_SPc"/>
    <property type="match status" value="2"/>
</dbReference>
<dbReference type="InterPro" id="IPR043504">
    <property type="entry name" value="Peptidase_S1_PA_chymotrypsin"/>
</dbReference>
<proteinExistence type="predicted"/>
<feature type="signal peptide" evidence="3">
    <location>
        <begin position="1"/>
        <end position="18"/>
    </location>
</feature>
<accession>A0A2H1VV25</accession>
<organism evidence="5">
    <name type="scientific">Spodoptera frugiperda</name>
    <name type="common">Fall armyworm</name>
    <dbReference type="NCBI Taxonomy" id="7108"/>
    <lineage>
        <taxon>Eukaryota</taxon>
        <taxon>Metazoa</taxon>
        <taxon>Ecdysozoa</taxon>
        <taxon>Arthropoda</taxon>
        <taxon>Hexapoda</taxon>
        <taxon>Insecta</taxon>
        <taxon>Pterygota</taxon>
        <taxon>Neoptera</taxon>
        <taxon>Endopterygota</taxon>
        <taxon>Lepidoptera</taxon>
        <taxon>Glossata</taxon>
        <taxon>Ditrysia</taxon>
        <taxon>Noctuoidea</taxon>
        <taxon>Noctuidae</taxon>
        <taxon>Amphipyrinae</taxon>
        <taxon>Spodoptera</taxon>
    </lineage>
</organism>
<dbReference type="PANTHER" id="PTHR24250:SF50">
    <property type="entry name" value="PEPTIDASE S1 DOMAIN-CONTAINING PROTEIN"/>
    <property type="match status" value="1"/>
</dbReference>
<dbReference type="EMBL" id="ODYU01004626">
    <property type="protein sequence ID" value="SOQ44697.1"/>
    <property type="molecule type" value="Genomic_DNA"/>
</dbReference>
<evidence type="ECO:0000313" key="5">
    <source>
        <dbReference type="EMBL" id="SOQ44697.1"/>
    </source>
</evidence>
<dbReference type="AlphaFoldDB" id="A0A2H1VV25"/>
<dbReference type="InterPro" id="IPR001254">
    <property type="entry name" value="Trypsin_dom"/>
</dbReference>
<feature type="domain" description="Peptidase S1" evidence="4">
    <location>
        <begin position="342"/>
        <end position="586"/>
    </location>
</feature>
<evidence type="ECO:0000256" key="1">
    <source>
        <dbReference type="ARBA" id="ARBA00023157"/>
    </source>
</evidence>
<evidence type="ECO:0000256" key="3">
    <source>
        <dbReference type="SAM" id="SignalP"/>
    </source>
</evidence>